<sequence length="96" mass="11118">MQIEDHRQDIASHSDYVEVTKSNKKKKKPIVDIDQLPAVMMVEDVQAFLRIGRPQTYKLVSEGNFHSVRIGRTIRISRDSFINWFQGQADGIIDYP</sequence>
<accession>A0A559K471</accession>
<dbReference type="Pfam" id="PF12728">
    <property type="entry name" value="HTH_17"/>
    <property type="match status" value="1"/>
</dbReference>
<dbReference type="OrthoDB" id="122388at2"/>
<protein>
    <submittedName>
        <fullName evidence="2">Helix-turn-helix domain-containing protein</fullName>
    </submittedName>
</protein>
<proteinExistence type="predicted"/>
<gene>
    <name evidence="2" type="ORF">FPZ49_26775</name>
</gene>
<dbReference type="EMBL" id="VNJI01000046">
    <property type="protein sequence ID" value="TVY06945.1"/>
    <property type="molecule type" value="Genomic_DNA"/>
</dbReference>
<reference evidence="2 3" key="1">
    <citation type="submission" date="2019-07" db="EMBL/GenBank/DDBJ databases">
        <authorList>
            <person name="Kim J."/>
        </authorList>
    </citation>
    <scope>NUCLEOTIDE SEQUENCE [LARGE SCALE GENOMIC DNA]</scope>
    <source>
        <strain evidence="2 3">JC52</strain>
    </source>
</reference>
<dbReference type="Proteomes" id="UP000317036">
    <property type="component" value="Unassembled WGS sequence"/>
</dbReference>
<comment type="caution">
    <text evidence="2">The sequence shown here is derived from an EMBL/GenBank/DDBJ whole genome shotgun (WGS) entry which is preliminary data.</text>
</comment>
<evidence type="ECO:0000313" key="2">
    <source>
        <dbReference type="EMBL" id="TVY06945.1"/>
    </source>
</evidence>
<feature type="domain" description="Helix-turn-helix" evidence="1">
    <location>
        <begin position="42"/>
        <end position="88"/>
    </location>
</feature>
<name>A0A559K471_9BACL</name>
<organism evidence="2 3">
    <name type="scientific">Paenibacillus cremeus</name>
    <dbReference type="NCBI Taxonomy" id="2163881"/>
    <lineage>
        <taxon>Bacteria</taxon>
        <taxon>Bacillati</taxon>
        <taxon>Bacillota</taxon>
        <taxon>Bacilli</taxon>
        <taxon>Bacillales</taxon>
        <taxon>Paenibacillaceae</taxon>
        <taxon>Paenibacillus</taxon>
    </lineage>
</organism>
<keyword evidence="3" id="KW-1185">Reference proteome</keyword>
<evidence type="ECO:0000313" key="3">
    <source>
        <dbReference type="Proteomes" id="UP000317036"/>
    </source>
</evidence>
<evidence type="ECO:0000259" key="1">
    <source>
        <dbReference type="Pfam" id="PF12728"/>
    </source>
</evidence>
<dbReference type="AlphaFoldDB" id="A0A559K471"/>
<dbReference type="InterPro" id="IPR041657">
    <property type="entry name" value="HTH_17"/>
</dbReference>